<reference evidence="2" key="2">
    <citation type="submission" date="2021-02" db="EMBL/GenBank/DDBJ databases">
        <authorList>
            <person name="Kimball J.A."/>
            <person name="Haas M.W."/>
            <person name="Macchietto M."/>
            <person name="Kono T."/>
            <person name="Duquette J."/>
            <person name="Shao M."/>
        </authorList>
    </citation>
    <scope>NUCLEOTIDE SEQUENCE</scope>
    <source>
        <tissue evidence="2">Fresh leaf tissue</tissue>
    </source>
</reference>
<protein>
    <recommendedName>
        <fullName evidence="1">Subtilisin-like protease fibronectin type-III domain-containing protein</fullName>
    </recommendedName>
</protein>
<dbReference type="Proteomes" id="UP000729402">
    <property type="component" value="Unassembled WGS sequence"/>
</dbReference>
<accession>A0A8J5VUK7</accession>
<sequence>MGGLGPQDNYTTAKGSLQLADLSLPSIAIPNLRTFQSAVRAVTNVGKLDDVVYTTFLEPSAGVEPPVLVFSKDRKVRSFKVTFKTTRKVQGDCTFGSLHYKKIETFRRLK</sequence>
<dbReference type="OrthoDB" id="681081at2759"/>
<dbReference type="InterPro" id="IPR041469">
    <property type="entry name" value="Subtilisin-like_FN3"/>
</dbReference>
<gene>
    <name evidence="2" type="ORF">GUJ93_ZPchr0002g26296</name>
</gene>
<proteinExistence type="predicted"/>
<dbReference type="AlphaFoldDB" id="A0A8J5VUK7"/>
<comment type="caution">
    <text evidence="2">The sequence shown here is derived from an EMBL/GenBank/DDBJ whole genome shotgun (WGS) entry which is preliminary data.</text>
</comment>
<name>A0A8J5VUK7_ZIZPA</name>
<reference evidence="2" key="1">
    <citation type="journal article" date="2021" name="bioRxiv">
        <title>Whole Genome Assembly and Annotation of Northern Wild Rice, Zizania palustris L., Supports a Whole Genome Duplication in the Zizania Genus.</title>
        <authorList>
            <person name="Haas M."/>
            <person name="Kono T."/>
            <person name="Macchietto M."/>
            <person name="Millas R."/>
            <person name="McGilp L."/>
            <person name="Shao M."/>
            <person name="Duquette J."/>
            <person name="Hirsch C.N."/>
            <person name="Kimball J."/>
        </authorList>
    </citation>
    <scope>NUCLEOTIDE SEQUENCE</scope>
    <source>
        <tissue evidence="2">Fresh leaf tissue</tissue>
    </source>
</reference>
<evidence type="ECO:0000259" key="1">
    <source>
        <dbReference type="Pfam" id="PF17766"/>
    </source>
</evidence>
<organism evidence="2 3">
    <name type="scientific">Zizania palustris</name>
    <name type="common">Northern wild rice</name>
    <dbReference type="NCBI Taxonomy" id="103762"/>
    <lineage>
        <taxon>Eukaryota</taxon>
        <taxon>Viridiplantae</taxon>
        <taxon>Streptophyta</taxon>
        <taxon>Embryophyta</taxon>
        <taxon>Tracheophyta</taxon>
        <taxon>Spermatophyta</taxon>
        <taxon>Magnoliopsida</taxon>
        <taxon>Liliopsida</taxon>
        <taxon>Poales</taxon>
        <taxon>Poaceae</taxon>
        <taxon>BOP clade</taxon>
        <taxon>Oryzoideae</taxon>
        <taxon>Oryzeae</taxon>
        <taxon>Zizaniinae</taxon>
        <taxon>Zizania</taxon>
    </lineage>
</organism>
<evidence type="ECO:0000313" key="3">
    <source>
        <dbReference type="Proteomes" id="UP000729402"/>
    </source>
</evidence>
<dbReference type="EMBL" id="JAAALK010000287">
    <property type="protein sequence ID" value="KAG8056419.1"/>
    <property type="molecule type" value="Genomic_DNA"/>
</dbReference>
<keyword evidence="3" id="KW-1185">Reference proteome</keyword>
<feature type="domain" description="Subtilisin-like protease fibronectin type-III" evidence="1">
    <location>
        <begin position="21"/>
        <end position="102"/>
    </location>
</feature>
<dbReference type="Pfam" id="PF17766">
    <property type="entry name" value="fn3_6"/>
    <property type="match status" value="1"/>
</dbReference>
<evidence type="ECO:0000313" key="2">
    <source>
        <dbReference type="EMBL" id="KAG8056419.1"/>
    </source>
</evidence>